<feature type="domain" description="DNA polymerase III delta N-terminal" evidence="9">
    <location>
        <begin position="21"/>
        <end position="143"/>
    </location>
</feature>
<dbReference type="GO" id="GO:0009360">
    <property type="term" value="C:DNA polymerase III complex"/>
    <property type="evidence" value="ECO:0007669"/>
    <property type="project" value="InterPro"/>
</dbReference>
<evidence type="ECO:0000256" key="5">
    <source>
        <dbReference type="ARBA" id="ARBA00022705"/>
    </source>
</evidence>
<evidence type="ECO:0000256" key="6">
    <source>
        <dbReference type="ARBA" id="ARBA00022932"/>
    </source>
</evidence>
<dbReference type="Gene3D" id="1.10.8.60">
    <property type="match status" value="1"/>
</dbReference>
<dbReference type="Proteomes" id="UP001228581">
    <property type="component" value="Unassembled WGS sequence"/>
</dbReference>
<dbReference type="NCBIfam" id="TIGR01128">
    <property type="entry name" value="holA"/>
    <property type="match status" value="1"/>
</dbReference>
<dbReference type="PANTHER" id="PTHR34388">
    <property type="entry name" value="DNA POLYMERASE III SUBUNIT DELTA"/>
    <property type="match status" value="1"/>
</dbReference>
<evidence type="ECO:0000259" key="10">
    <source>
        <dbReference type="Pfam" id="PF21694"/>
    </source>
</evidence>
<dbReference type="AlphaFoldDB" id="A0AAE3QW20"/>
<evidence type="ECO:0000256" key="3">
    <source>
        <dbReference type="ARBA" id="ARBA00022679"/>
    </source>
</evidence>
<dbReference type="Proteomes" id="UP001241110">
    <property type="component" value="Unassembled WGS sequence"/>
</dbReference>
<dbReference type="PANTHER" id="PTHR34388:SF1">
    <property type="entry name" value="DNA POLYMERASE III SUBUNIT DELTA"/>
    <property type="match status" value="1"/>
</dbReference>
<dbReference type="GO" id="GO:0006261">
    <property type="term" value="P:DNA-templated DNA replication"/>
    <property type="evidence" value="ECO:0007669"/>
    <property type="project" value="TreeGrafter"/>
</dbReference>
<dbReference type="InterPro" id="IPR048466">
    <property type="entry name" value="DNA_pol3_delta-like_C"/>
</dbReference>
<evidence type="ECO:0000313" key="14">
    <source>
        <dbReference type="Proteomes" id="UP001241110"/>
    </source>
</evidence>
<dbReference type="Gene3D" id="3.40.50.300">
    <property type="entry name" value="P-loop containing nucleotide triphosphate hydrolases"/>
    <property type="match status" value="1"/>
</dbReference>
<reference evidence="11 13" key="1">
    <citation type="submission" date="2023-05" db="EMBL/GenBank/DDBJ databases">
        <authorList>
            <person name="Zhang X."/>
        </authorList>
    </citation>
    <scope>NUCLEOTIDE SEQUENCE</scope>
    <source>
        <strain evidence="12 13">DM2B3-1</strain>
        <strain evidence="11">YF14B1</strain>
    </source>
</reference>
<keyword evidence="5" id="KW-0235">DNA replication</keyword>
<comment type="similarity">
    <text evidence="7">Belongs to the DNA polymerase HolA subunit family.</text>
</comment>
<dbReference type="GO" id="GO:0003887">
    <property type="term" value="F:DNA-directed DNA polymerase activity"/>
    <property type="evidence" value="ECO:0007669"/>
    <property type="project" value="UniProtKB-KW"/>
</dbReference>
<comment type="caution">
    <text evidence="11">The sequence shown here is derived from an EMBL/GenBank/DDBJ whole genome shotgun (WGS) entry which is preliminary data.</text>
</comment>
<dbReference type="InterPro" id="IPR027417">
    <property type="entry name" value="P-loop_NTPase"/>
</dbReference>
<dbReference type="EMBL" id="JASJOT010000008">
    <property type="protein sequence ID" value="MDJ1494037.1"/>
    <property type="molecule type" value="Genomic_DNA"/>
</dbReference>
<sequence>MPHRPEAVLEKLKKREFAPVYFLQGDEPYYIDLISDFIEQHALPEHDKGFNQIVCYGKDVNVGTIVTQARRFPMMAERQVVIVKEAQEVSDLQREEGQKLLESYVQNPVPSTILVLAHKHKTLDGRKGLAKTLDKNAVLVDAKKMYDNKLPDWVIFYVKDKEYRIQPPAAQLLADYIGNDLSRLSNEIDKLILNIPAKSEITPDHIQKYVGISKEYNVFELQTALIQRNVLRANQIIHYFESNPKSNPAIMVVATLFGFFSKVLLAHASADRSEAGIAAAVGVNPYFAKDYLTAIRNYPLRKAMHIIHYLREADLQCKGVEAGQISDGDILRELVFKILH</sequence>
<dbReference type="InterPro" id="IPR005790">
    <property type="entry name" value="DNA_polIII_delta"/>
</dbReference>
<dbReference type="Gene3D" id="1.20.272.10">
    <property type="match status" value="1"/>
</dbReference>
<dbReference type="Pfam" id="PF06144">
    <property type="entry name" value="DNA_pol3_delta"/>
    <property type="match status" value="1"/>
</dbReference>
<keyword evidence="4 11" id="KW-0548">Nucleotidyltransferase</keyword>
<proteinExistence type="inferred from homology"/>
<evidence type="ECO:0000313" key="11">
    <source>
        <dbReference type="EMBL" id="MDJ1483849.1"/>
    </source>
</evidence>
<keyword evidence="3 11" id="KW-0808">Transferase</keyword>
<evidence type="ECO:0000256" key="1">
    <source>
        <dbReference type="ARBA" id="ARBA00012417"/>
    </source>
</evidence>
<dbReference type="GO" id="GO:0003677">
    <property type="term" value="F:DNA binding"/>
    <property type="evidence" value="ECO:0007669"/>
    <property type="project" value="InterPro"/>
</dbReference>
<evidence type="ECO:0000256" key="7">
    <source>
        <dbReference type="ARBA" id="ARBA00034754"/>
    </source>
</evidence>
<evidence type="ECO:0000256" key="4">
    <source>
        <dbReference type="ARBA" id="ARBA00022695"/>
    </source>
</evidence>
<keyword evidence="13" id="KW-1185">Reference proteome</keyword>
<dbReference type="InterPro" id="IPR008921">
    <property type="entry name" value="DNA_pol3_clamp-load_cplx_C"/>
</dbReference>
<dbReference type="InterPro" id="IPR010372">
    <property type="entry name" value="DNA_pol3_delta_N"/>
</dbReference>
<dbReference type="Pfam" id="PF21694">
    <property type="entry name" value="DNA_pol3_delta_C"/>
    <property type="match status" value="1"/>
</dbReference>
<dbReference type="SUPFAM" id="SSF48019">
    <property type="entry name" value="post-AAA+ oligomerization domain-like"/>
    <property type="match status" value="1"/>
</dbReference>
<keyword evidence="6" id="KW-0239">DNA-directed DNA polymerase</keyword>
<organism evidence="11 14">
    <name type="scientific">Xanthocytophaga flava</name>
    <dbReference type="NCBI Taxonomy" id="3048013"/>
    <lineage>
        <taxon>Bacteria</taxon>
        <taxon>Pseudomonadati</taxon>
        <taxon>Bacteroidota</taxon>
        <taxon>Cytophagia</taxon>
        <taxon>Cytophagales</taxon>
        <taxon>Rhodocytophagaceae</taxon>
        <taxon>Xanthocytophaga</taxon>
    </lineage>
</organism>
<protein>
    <recommendedName>
        <fullName evidence="2">DNA polymerase III subunit delta</fullName>
        <ecNumber evidence="1">2.7.7.7</ecNumber>
    </recommendedName>
</protein>
<evidence type="ECO:0000256" key="8">
    <source>
        <dbReference type="ARBA" id="ARBA00049244"/>
    </source>
</evidence>
<evidence type="ECO:0000256" key="2">
    <source>
        <dbReference type="ARBA" id="ARBA00017703"/>
    </source>
</evidence>
<name>A0AAE3QW20_9BACT</name>
<evidence type="ECO:0000313" key="12">
    <source>
        <dbReference type="EMBL" id="MDJ1494037.1"/>
    </source>
</evidence>
<accession>A0AAE3QW20</accession>
<comment type="catalytic activity">
    <reaction evidence="8">
        <text>DNA(n) + a 2'-deoxyribonucleoside 5'-triphosphate = DNA(n+1) + diphosphate</text>
        <dbReference type="Rhea" id="RHEA:22508"/>
        <dbReference type="Rhea" id="RHEA-COMP:17339"/>
        <dbReference type="Rhea" id="RHEA-COMP:17340"/>
        <dbReference type="ChEBI" id="CHEBI:33019"/>
        <dbReference type="ChEBI" id="CHEBI:61560"/>
        <dbReference type="ChEBI" id="CHEBI:173112"/>
        <dbReference type="EC" id="2.7.7.7"/>
    </reaction>
</comment>
<gene>
    <name evidence="11" type="primary">holA</name>
    <name evidence="11" type="ORF">QNI16_25335</name>
    <name evidence="12" type="ORF">QNI19_13930</name>
</gene>
<evidence type="ECO:0000259" key="9">
    <source>
        <dbReference type="Pfam" id="PF06144"/>
    </source>
</evidence>
<dbReference type="EC" id="2.7.7.7" evidence="1"/>
<dbReference type="EMBL" id="JASJOS010000012">
    <property type="protein sequence ID" value="MDJ1483849.1"/>
    <property type="molecule type" value="Genomic_DNA"/>
</dbReference>
<feature type="domain" description="DNA polymerase III delta subunit-like C-terminal" evidence="10">
    <location>
        <begin position="215"/>
        <end position="319"/>
    </location>
</feature>
<dbReference type="RefSeq" id="WP_313984304.1">
    <property type="nucleotide sequence ID" value="NZ_JASJOR010000010.1"/>
</dbReference>
<dbReference type="SUPFAM" id="SSF52540">
    <property type="entry name" value="P-loop containing nucleoside triphosphate hydrolases"/>
    <property type="match status" value="1"/>
</dbReference>
<evidence type="ECO:0000313" key="13">
    <source>
        <dbReference type="Proteomes" id="UP001228581"/>
    </source>
</evidence>